<evidence type="ECO:0000313" key="18">
    <source>
        <dbReference type="EMBL" id="TDY63956.1"/>
    </source>
</evidence>
<dbReference type="InterPro" id="IPR019734">
    <property type="entry name" value="TPR_rpt"/>
</dbReference>
<evidence type="ECO:0000256" key="2">
    <source>
        <dbReference type="ARBA" id="ARBA00012438"/>
    </source>
</evidence>
<feature type="transmembrane region" description="Helical" evidence="14">
    <location>
        <begin position="432"/>
        <end position="451"/>
    </location>
</feature>
<dbReference type="InterPro" id="IPR036890">
    <property type="entry name" value="HATPase_C_sf"/>
</dbReference>
<evidence type="ECO:0000256" key="10">
    <source>
        <dbReference type="ARBA" id="ARBA00023125"/>
    </source>
</evidence>
<dbReference type="SUPFAM" id="SSF47384">
    <property type="entry name" value="Homodimeric domain of signal transducing histidine kinase"/>
    <property type="match status" value="1"/>
</dbReference>
<dbReference type="SUPFAM" id="SSF52172">
    <property type="entry name" value="CheY-like"/>
    <property type="match status" value="1"/>
</dbReference>
<name>A0A4R8MIY6_9FLAO</name>
<dbReference type="InterPro" id="IPR005467">
    <property type="entry name" value="His_kinase_dom"/>
</dbReference>
<gene>
    <name evidence="18" type="ORF">DFQ06_0853</name>
</gene>
<reference evidence="18 19" key="1">
    <citation type="submission" date="2019-03" db="EMBL/GenBank/DDBJ databases">
        <title>Genomic Encyclopedia of Type Strains, Phase III (KMG-III): the genomes of soil and plant-associated and newly described type strains.</title>
        <authorList>
            <person name="Whitman W."/>
        </authorList>
    </citation>
    <scope>NUCLEOTIDE SEQUENCE [LARGE SCALE GENOMIC DNA]</scope>
    <source>
        <strain evidence="18 19">CECT 8301</strain>
    </source>
</reference>
<dbReference type="PROSITE" id="PS00041">
    <property type="entry name" value="HTH_ARAC_FAMILY_1"/>
    <property type="match status" value="1"/>
</dbReference>
<comment type="catalytic activity">
    <reaction evidence="1">
        <text>ATP + protein L-histidine = ADP + protein N-phospho-L-histidine.</text>
        <dbReference type="EC" id="2.7.13.3"/>
    </reaction>
</comment>
<dbReference type="AlphaFoldDB" id="A0A4R8MIY6"/>
<keyword evidence="14" id="KW-0812">Transmembrane</keyword>
<evidence type="ECO:0000256" key="9">
    <source>
        <dbReference type="ARBA" id="ARBA00023015"/>
    </source>
</evidence>
<evidence type="ECO:0000256" key="8">
    <source>
        <dbReference type="ARBA" id="ARBA00023012"/>
    </source>
</evidence>
<dbReference type="InterPro" id="IPR003594">
    <property type="entry name" value="HATPase_dom"/>
</dbReference>
<dbReference type="CDD" id="cd17574">
    <property type="entry name" value="REC_OmpR"/>
    <property type="match status" value="1"/>
</dbReference>
<keyword evidence="19" id="KW-1185">Reference proteome</keyword>
<dbReference type="InterPro" id="IPR001789">
    <property type="entry name" value="Sig_transdc_resp-reg_receiver"/>
</dbReference>
<keyword evidence="3 12" id="KW-0597">Phosphoprotein</keyword>
<organism evidence="18 19">
    <name type="scientific">Algibacter lectus</name>
    <dbReference type="NCBI Taxonomy" id="221126"/>
    <lineage>
        <taxon>Bacteria</taxon>
        <taxon>Pseudomonadati</taxon>
        <taxon>Bacteroidota</taxon>
        <taxon>Flavobacteriia</taxon>
        <taxon>Flavobacteriales</taxon>
        <taxon>Flavobacteriaceae</taxon>
        <taxon>Algibacter</taxon>
    </lineage>
</organism>
<dbReference type="EMBL" id="SORL01000007">
    <property type="protein sequence ID" value="TDY63956.1"/>
    <property type="molecule type" value="Genomic_DNA"/>
</dbReference>
<dbReference type="InterPro" id="IPR018060">
    <property type="entry name" value="HTH_AraC"/>
</dbReference>
<dbReference type="GO" id="GO:0000155">
    <property type="term" value="F:phosphorelay sensor kinase activity"/>
    <property type="evidence" value="ECO:0007669"/>
    <property type="project" value="InterPro"/>
</dbReference>
<dbReference type="Gene3D" id="3.30.565.10">
    <property type="entry name" value="Histidine kinase-like ATPase, C-terminal domain"/>
    <property type="match status" value="1"/>
</dbReference>
<dbReference type="FunFam" id="1.10.287.130:FF:000045">
    <property type="entry name" value="Two-component system sensor histidine kinase/response regulator"/>
    <property type="match status" value="1"/>
</dbReference>
<evidence type="ECO:0000256" key="5">
    <source>
        <dbReference type="ARBA" id="ARBA00022741"/>
    </source>
</evidence>
<feature type="domain" description="Histidine kinase" evidence="16">
    <location>
        <begin position="474"/>
        <end position="687"/>
    </location>
</feature>
<dbReference type="GO" id="GO:0003700">
    <property type="term" value="F:DNA-binding transcription factor activity"/>
    <property type="evidence" value="ECO:0007669"/>
    <property type="project" value="InterPro"/>
</dbReference>
<dbReference type="SMART" id="SM00387">
    <property type="entry name" value="HATPase_c"/>
    <property type="match status" value="1"/>
</dbReference>
<dbReference type="InterPro" id="IPR009057">
    <property type="entry name" value="Homeodomain-like_sf"/>
</dbReference>
<dbReference type="EC" id="2.7.13.3" evidence="2"/>
<evidence type="ECO:0000256" key="14">
    <source>
        <dbReference type="SAM" id="Phobius"/>
    </source>
</evidence>
<evidence type="ECO:0000259" key="17">
    <source>
        <dbReference type="PROSITE" id="PS50110"/>
    </source>
</evidence>
<feature type="coiled-coil region" evidence="13">
    <location>
        <begin position="405"/>
        <end position="432"/>
    </location>
</feature>
<dbReference type="Pfam" id="PF02518">
    <property type="entry name" value="HATPase_c"/>
    <property type="match status" value="1"/>
</dbReference>
<keyword evidence="5" id="KW-0547">Nucleotide-binding</keyword>
<dbReference type="PANTHER" id="PTHR43547">
    <property type="entry name" value="TWO-COMPONENT HISTIDINE KINASE"/>
    <property type="match status" value="1"/>
</dbReference>
<evidence type="ECO:0000256" key="12">
    <source>
        <dbReference type="PROSITE-ProRule" id="PRU00169"/>
    </source>
</evidence>
<dbReference type="SUPFAM" id="SSF55874">
    <property type="entry name" value="ATPase domain of HSP90 chaperone/DNA topoisomerase II/histidine kinase"/>
    <property type="match status" value="1"/>
</dbReference>
<dbReference type="Gene3D" id="1.10.287.130">
    <property type="match status" value="1"/>
</dbReference>
<dbReference type="InterPro" id="IPR036097">
    <property type="entry name" value="HisK_dim/P_sf"/>
</dbReference>
<keyword evidence="6" id="KW-0418">Kinase</keyword>
<dbReference type="Pfam" id="PF13181">
    <property type="entry name" value="TPR_8"/>
    <property type="match status" value="1"/>
</dbReference>
<feature type="domain" description="Response regulatory" evidence="17">
    <location>
        <begin position="728"/>
        <end position="843"/>
    </location>
</feature>
<dbReference type="PROSITE" id="PS50109">
    <property type="entry name" value="HIS_KIN"/>
    <property type="match status" value="1"/>
</dbReference>
<evidence type="ECO:0000259" key="15">
    <source>
        <dbReference type="PROSITE" id="PS01124"/>
    </source>
</evidence>
<keyword evidence="11" id="KW-0804">Transcription</keyword>
<dbReference type="FunFam" id="3.30.565.10:FF:000037">
    <property type="entry name" value="Hybrid sensor histidine kinase/response regulator"/>
    <property type="match status" value="1"/>
</dbReference>
<dbReference type="PROSITE" id="PS50110">
    <property type="entry name" value="RESPONSE_REGULATORY"/>
    <property type="match status" value="1"/>
</dbReference>
<dbReference type="PANTHER" id="PTHR43547:SF2">
    <property type="entry name" value="HYBRID SIGNAL TRANSDUCTION HISTIDINE KINASE C"/>
    <property type="match status" value="1"/>
</dbReference>
<proteinExistence type="predicted"/>
<dbReference type="InterPro" id="IPR004358">
    <property type="entry name" value="Sig_transdc_His_kin-like_C"/>
</dbReference>
<dbReference type="SUPFAM" id="SSF46689">
    <property type="entry name" value="Homeodomain-like"/>
    <property type="match status" value="1"/>
</dbReference>
<dbReference type="InterPro" id="IPR018062">
    <property type="entry name" value="HTH_AraC-typ_CS"/>
</dbReference>
<dbReference type="SUPFAM" id="SSF48452">
    <property type="entry name" value="TPR-like"/>
    <property type="match status" value="3"/>
</dbReference>
<dbReference type="GO" id="GO:0005524">
    <property type="term" value="F:ATP binding"/>
    <property type="evidence" value="ECO:0007669"/>
    <property type="project" value="UniProtKB-KW"/>
</dbReference>
<sequence length="978" mass="111270">MKFASFPFLFLVCFCSWGQKDKKIDSAVIAKYKTKVIQYINPKPDSALYYIKKSFKVAQKSSYQKGIADTEYLYAQYFRRTQQTDSALYYFQSSARRSENEKYNIGAAIAYNGLCRNLYLLSKFKDAEFACDKALLNINNEDELSYMTKADTYTALGTIYKQQDFIKKAQMYFLKVDSMHIKKSLRPDVIAAAYQNLGNIYLGFDDFNLAESYYVKANNQFEKLPAAAAEYYMSTNNVELGKLYFKQQKLNLADSILTQSQKFFFKIKDLSNAAEIGTTLGLIKLKKNKIEEAETHFTESFEFYKEFKFNLQAATNALELAKLSLLKNSLQKALSWSQVGIQLNKSINNSIIKKDLAFVLADIYIQLGEHEKANNFNEIGYKIKDSLSQIQIAETIKEIEGKYQTEQRDEEIKSLKAENELAQQQKKNQRNLLVAGLGFTTLAGIFLFLLFRNRQKTNKKLKELDTAKSNFFANISHEFRTPLTLILNPIDAAIADPSLSDNKREQFIVAKRNSDRLLSLVNQLLDLSKIDAGQLKLHIQKGNIQNIISGLAESFKYSAEQHNISYKLNIEKRKEESWFDKDALEKIVVNLLSNAMKYTPKDGDITFNSVIENNTLLLRVKNTGVGFTKSELENIFMRFYQTDAQNEGTGIGLALVKELVELHKGTINVDSESKEWVCFSVSLPIDENSFKDEEFINATANITSSYKVPLMEESEVIDDEFEASHKPILLIVEDNNDVRSLLKQNFESDYNILTASNGQIGIDLAIERVPDIIISDIMMPVKDGVFLTKTLKNNELTSHIPIILLTAKAGDKNELEGIEIGADDYLTKPFSSKILKAKVSNLIAIRHKLQSRYSQEIVLTPKDIAVTNLEEQFLNKVQQVLETKLIESSFNVENFSKAVGMSRMQLHRKIKALTGLSASEFVRSQRLKLAAQLLKTSDINISQVGYSVGFNDHSYFAKCFKDTYKCTPTEYAKKHESS</sequence>
<evidence type="ECO:0000313" key="19">
    <source>
        <dbReference type="Proteomes" id="UP000294824"/>
    </source>
</evidence>
<evidence type="ECO:0000259" key="16">
    <source>
        <dbReference type="PROSITE" id="PS50109"/>
    </source>
</evidence>
<dbReference type="CDD" id="cd00082">
    <property type="entry name" value="HisKA"/>
    <property type="match status" value="1"/>
</dbReference>
<keyword evidence="14" id="KW-0472">Membrane</keyword>
<protein>
    <recommendedName>
        <fullName evidence="2">histidine kinase</fullName>
        <ecNumber evidence="2">2.7.13.3</ecNumber>
    </recommendedName>
</protein>
<evidence type="ECO:0000256" key="1">
    <source>
        <dbReference type="ARBA" id="ARBA00000085"/>
    </source>
</evidence>
<dbReference type="InterPro" id="IPR011990">
    <property type="entry name" value="TPR-like_helical_dom_sf"/>
</dbReference>
<evidence type="ECO:0000256" key="13">
    <source>
        <dbReference type="SAM" id="Coils"/>
    </source>
</evidence>
<evidence type="ECO:0000256" key="3">
    <source>
        <dbReference type="ARBA" id="ARBA00022553"/>
    </source>
</evidence>
<accession>A0A4R8MIY6</accession>
<dbReference type="InterPro" id="IPR011006">
    <property type="entry name" value="CheY-like_superfamily"/>
</dbReference>
<dbReference type="SMART" id="SM00342">
    <property type="entry name" value="HTH_ARAC"/>
    <property type="match status" value="1"/>
</dbReference>
<evidence type="ECO:0000256" key="11">
    <source>
        <dbReference type="ARBA" id="ARBA00023163"/>
    </source>
</evidence>
<dbReference type="GO" id="GO:0043565">
    <property type="term" value="F:sequence-specific DNA binding"/>
    <property type="evidence" value="ECO:0007669"/>
    <property type="project" value="InterPro"/>
</dbReference>
<dbReference type="Gene3D" id="3.40.50.2300">
    <property type="match status" value="1"/>
</dbReference>
<feature type="modified residue" description="4-aspartylphosphate" evidence="12">
    <location>
        <position position="776"/>
    </location>
</feature>
<dbReference type="Proteomes" id="UP000294824">
    <property type="component" value="Unassembled WGS sequence"/>
</dbReference>
<dbReference type="Gene3D" id="1.25.40.10">
    <property type="entry name" value="Tetratricopeptide repeat domain"/>
    <property type="match status" value="3"/>
</dbReference>
<dbReference type="PROSITE" id="PS01124">
    <property type="entry name" value="HTH_ARAC_FAMILY_2"/>
    <property type="match status" value="1"/>
</dbReference>
<dbReference type="SMART" id="SM00448">
    <property type="entry name" value="REC"/>
    <property type="match status" value="1"/>
</dbReference>
<dbReference type="InterPro" id="IPR003661">
    <property type="entry name" value="HisK_dim/P_dom"/>
</dbReference>
<keyword evidence="9" id="KW-0805">Transcription regulation</keyword>
<dbReference type="RefSeq" id="WP_133966156.1">
    <property type="nucleotide sequence ID" value="NZ_SORL01000007.1"/>
</dbReference>
<keyword evidence="4" id="KW-0808">Transferase</keyword>
<evidence type="ECO:0000256" key="4">
    <source>
        <dbReference type="ARBA" id="ARBA00022679"/>
    </source>
</evidence>
<dbReference type="Pfam" id="PF12833">
    <property type="entry name" value="HTH_18"/>
    <property type="match status" value="1"/>
</dbReference>
<keyword evidence="14" id="KW-1133">Transmembrane helix</keyword>
<feature type="domain" description="HTH araC/xylS-type" evidence="15">
    <location>
        <begin position="875"/>
        <end position="974"/>
    </location>
</feature>
<comment type="caution">
    <text evidence="18">The sequence shown here is derived from an EMBL/GenBank/DDBJ whole genome shotgun (WGS) entry which is preliminary data.</text>
</comment>
<keyword evidence="8" id="KW-0902">Two-component regulatory system</keyword>
<keyword evidence="7" id="KW-0067">ATP-binding</keyword>
<dbReference type="PRINTS" id="PR00344">
    <property type="entry name" value="BCTRLSENSOR"/>
</dbReference>
<evidence type="ECO:0000256" key="7">
    <source>
        <dbReference type="ARBA" id="ARBA00022840"/>
    </source>
</evidence>
<dbReference type="SMART" id="SM00028">
    <property type="entry name" value="TPR"/>
    <property type="match status" value="3"/>
</dbReference>
<dbReference type="Pfam" id="PF00512">
    <property type="entry name" value="HisKA"/>
    <property type="match status" value="1"/>
</dbReference>
<keyword evidence="10" id="KW-0238">DNA-binding</keyword>
<dbReference type="SMART" id="SM00388">
    <property type="entry name" value="HisKA"/>
    <property type="match status" value="1"/>
</dbReference>
<dbReference type="Gene3D" id="1.10.10.60">
    <property type="entry name" value="Homeodomain-like"/>
    <property type="match status" value="1"/>
</dbReference>
<keyword evidence="13" id="KW-0175">Coiled coil</keyword>
<evidence type="ECO:0000256" key="6">
    <source>
        <dbReference type="ARBA" id="ARBA00022777"/>
    </source>
</evidence>
<dbReference type="Pfam" id="PF00072">
    <property type="entry name" value="Response_reg"/>
    <property type="match status" value="1"/>
</dbReference>